<comment type="caution">
    <text evidence="1">The sequence shown here is derived from an EMBL/GenBank/DDBJ whole genome shotgun (WGS) entry which is preliminary data.</text>
</comment>
<name>T0ZK78_9ZZZZ</name>
<reference evidence="1" key="2">
    <citation type="journal article" date="2014" name="ISME J.">
        <title>Microbial stratification in low pH oxic and suboxic macroscopic growths along an acid mine drainage.</title>
        <authorList>
            <person name="Mendez-Garcia C."/>
            <person name="Mesa V."/>
            <person name="Sprenger R.R."/>
            <person name="Richter M."/>
            <person name="Diez M.S."/>
            <person name="Solano J."/>
            <person name="Bargiela R."/>
            <person name="Golyshina O.V."/>
            <person name="Manteca A."/>
            <person name="Ramos J.L."/>
            <person name="Gallego J.R."/>
            <person name="Llorente I."/>
            <person name="Martins Dos Santos V.A."/>
            <person name="Jensen O.N."/>
            <person name="Pelaez A.I."/>
            <person name="Sanchez J."/>
            <person name="Ferrer M."/>
        </authorList>
    </citation>
    <scope>NUCLEOTIDE SEQUENCE</scope>
</reference>
<gene>
    <name evidence="1" type="ORF">B1B_18766</name>
</gene>
<proteinExistence type="predicted"/>
<dbReference type="Gene3D" id="3.40.50.2020">
    <property type="match status" value="1"/>
</dbReference>
<organism evidence="1">
    <name type="scientific">mine drainage metagenome</name>
    <dbReference type="NCBI Taxonomy" id="410659"/>
    <lineage>
        <taxon>unclassified sequences</taxon>
        <taxon>metagenomes</taxon>
        <taxon>ecological metagenomes</taxon>
    </lineage>
</organism>
<dbReference type="Gene3D" id="3.60.20.10">
    <property type="entry name" value="Glutamine Phosphoribosylpyrophosphate, subunit 1, domain 1"/>
    <property type="match status" value="1"/>
</dbReference>
<reference evidence="1" key="1">
    <citation type="submission" date="2013-08" db="EMBL/GenBank/DDBJ databases">
        <authorList>
            <person name="Mendez C."/>
            <person name="Richter M."/>
            <person name="Ferrer M."/>
            <person name="Sanchez J."/>
        </authorList>
    </citation>
    <scope>NUCLEOTIDE SEQUENCE</scope>
</reference>
<dbReference type="SUPFAM" id="SSF53271">
    <property type="entry name" value="PRTase-like"/>
    <property type="match status" value="1"/>
</dbReference>
<evidence type="ECO:0008006" key="2">
    <source>
        <dbReference type="Google" id="ProtNLM"/>
    </source>
</evidence>
<dbReference type="AlphaFoldDB" id="T0ZK78"/>
<accession>T0ZK78</accession>
<evidence type="ECO:0000313" key="1">
    <source>
        <dbReference type="EMBL" id="EQD29114.1"/>
    </source>
</evidence>
<feature type="non-terminal residue" evidence="1">
    <location>
        <position position="1"/>
    </location>
</feature>
<dbReference type="EMBL" id="AUZY01012580">
    <property type="protein sequence ID" value="EQD29114.1"/>
    <property type="molecule type" value="Genomic_DNA"/>
</dbReference>
<dbReference type="InterPro" id="IPR029055">
    <property type="entry name" value="Ntn_hydrolases_N"/>
</dbReference>
<sequence length="70" mass="7796">NDATSWRTGGAKRRWGEELGADSLRYLSMSGLVEAIGLPESDLCVGCLTGHYPMGIPQEHRRFQRALTEF</sequence>
<protein>
    <recommendedName>
        <fullName evidence="2">Amidophosphoribosyltransferase</fullName>
    </recommendedName>
</protein>
<dbReference type="InterPro" id="IPR029057">
    <property type="entry name" value="PRTase-like"/>
</dbReference>